<proteinExistence type="predicted"/>
<accession>A0A6G1BP93</accession>
<evidence type="ECO:0000313" key="2">
    <source>
        <dbReference type="Proteomes" id="UP000479710"/>
    </source>
</evidence>
<reference evidence="1 2" key="1">
    <citation type="submission" date="2019-11" db="EMBL/GenBank/DDBJ databases">
        <title>Whole genome sequence of Oryza granulata.</title>
        <authorList>
            <person name="Li W."/>
        </authorList>
    </citation>
    <scope>NUCLEOTIDE SEQUENCE [LARGE SCALE GENOMIC DNA]</scope>
    <source>
        <strain evidence="2">cv. Menghai</strain>
        <tissue evidence="1">Leaf</tissue>
    </source>
</reference>
<evidence type="ECO:0000313" key="1">
    <source>
        <dbReference type="EMBL" id="KAF0890185.1"/>
    </source>
</evidence>
<keyword evidence="2" id="KW-1185">Reference proteome</keyword>
<dbReference type="Proteomes" id="UP000479710">
    <property type="component" value="Unassembled WGS sequence"/>
</dbReference>
<comment type="caution">
    <text evidence="1">The sequence shown here is derived from an EMBL/GenBank/DDBJ whole genome shotgun (WGS) entry which is preliminary data.</text>
</comment>
<sequence length="62" mass="6665">MSPLSLTHRPLLLCLAVEHGTDKSMCTADNNQKKHVTTATALAFSELLNNSCLLIRKAASIA</sequence>
<name>A0A6G1BP93_9ORYZ</name>
<protein>
    <submittedName>
        <fullName evidence="1">Uncharacterized protein</fullName>
    </submittedName>
</protein>
<dbReference type="AlphaFoldDB" id="A0A6G1BP93"/>
<dbReference type="EMBL" id="SPHZ02000012">
    <property type="protein sequence ID" value="KAF0890185.1"/>
    <property type="molecule type" value="Genomic_DNA"/>
</dbReference>
<organism evidence="1 2">
    <name type="scientific">Oryza meyeriana var. granulata</name>
    <dbReference type="NCBI Taxonomy" id="110450"/>
    <lineage>
        <taxon>Eukaryota</taxon>
        <taxon>Viridiplantae</taxon>
        <taxon>Streptophyta</taxon>
        <taxon>Embryophyta</taxon>
        <taxon>Tracheophyta</taxon>
        <taxon>Spermatophyta</taxon>
        <taxon>Magnoliopsida</taxon>
        <taxon>Liliopsida</taxon>
        <taxon>Poales</taxon>
        <taxon>Poaceae</taxon>
        <taxon>BOP clade</taxon>
        <taxon>Oryzoideae</taxon>
        <taxon>Oryzeae</taxon>
        <taxon>Oryzinae</taxon>
        <taxon>Oryza</taxon>
        <taxon>Oryza meyeriana</taxon>
    </lineage>
</organism>
<gene>
    <name evidence="1" type="ORF">E2562_038539</name>
</gene>